<dbReference type="Proteomes" id="UP000010420">
    <property type="component" value="Unassembled WGS sequence"/>
</dbReference>
<sequence length="193" mass="20803">MALSNIVRLTNGLRKVKMADLEEEGTWGEVYEVADLTAMSAETVEGDSTYAAGNAIIYSKKSVGKTNGSLSFYGMSDATEAKLFDIREAKNGGKIYGMRANKGYKAVIIECTAVNPATGVEEDVHIIFPKVALGMISDQVTTKDADGNEQIDTKSLAFTALALDNEFKTYKYINTGATPSQLTADMFVEKPSV</sequence>
<evidence type="ECO:0008006" key="3">
    <source>
        <dbReference type="Google" id="ProtNLM"/>
    </source>
</evidence>
<dbReference type="PATRIC" id="fig|545697.3.peg.1709"/>
<dbReference type="HOGENOM" id="CLU_1406568_0_0_9"/>
<comment type="caution">
    <text evidence="1">The sequence shown here is derived from an EMBL/GenBank/DDBJ whole genome shotgun (WGS) entry which is preliminary data.</text>
</comment>
<dbReference type="AlphaFoldDB" id="L1QG35"/>
<proteinExistence type="predicted"/>
<accession>L1QG35</accession>
<organism evidence="1 2">
    <name type="scientific">Clostridium celatum DSM 1785</name>
    <dbReference type="NCBI Taxonomy" id="545697"/>
    <lineage>
        <taxon>Bacteria</taxon>
        <taxon>Bacillati</taxon>
        <taxon>Bacillota</taxon>
        <taxon>Clostridia</taxon>
        <taxon>Eubacteriales</taxon>
        <taxon>Clostridiaceae</taxon>
        <taxon>Clostridium</taxon>
    </lineage>
</organism>
<evidence type="ECO:0000313" key="1">
    <source>
        <dbReference type="EMBL" id="EKY26552.1"/>
    </source>
</evidence>
<protein>
    <recommendedName>
        <fullName evidence="3">Phage major tail protein, phi13 family</fullName>
    </recommendedName>
</protein>
<keyword evidence="2" id="KW-1185">Reference proteome</keyword>
<name>L1QG35_9CLOT</name>
<dbReference type="EMBL" id="AMEZ01000053">
    <property type="protein sequence ID" value="EKY26552.1"/>
    <property type="molecule type" value="Genomic_DNA"/>
</dbReference>
<evidence type="ECO:0000313" key="2">
    <source>
        <dbReference type="Proteomes" id="UP000010420"/>
    </source>
</evidence>
<dbReference type="RefSeq" id="WP_005213352.1">
    <property type="nucleotide sequence ID" value="NZ_KB291645.1"/>
</dbReference>
<reference evidence="1 2" key="1">
    <citation type="submission" date="2012-05" db="EMBL/GenBank/DDBJ databases">
        <authorList>
            <person name="Weinstock G."/>
            <person name="Sodergren E."/>
            <person name="Lobos E.A."/>
            <person name="Fulton L."/>
            <person name="Fulton R."/>
            <person name="Courtney L."/>
            <person name="Fronick C."/>
            <person name="O'Laughlin M."/>
            <person name="Godfrey J."/>
            <person name="Wilson R.M."/>
            <person name="Miner T."/>
            <person name="Farmer C."/>
            <person name="Delehaunty K."/>
            <person name="Cordes M."/>
            <person name="Minx P."/>
            <person name="Tomlinson C."/>
            <person name="Chen J."/>
            <person name="Wollam A."/>
            <person name="Pepin K.H."/>
            <person name="Bhonagiri V."/>
            <person name="Zhang X."/>
            <person name="Suruliraj S."/>
            <person name="Warren W."/>
            <person name="Mitreva M."/>
            <person name="Mardis E.R."/>
            <person name="Wilson R.K."/>
        </authorList>
    </citation>
    <scope>NUCLEOTIDE SEQUENCE [LARGE SCALE GENOMIC DNA]</scope>
    <source>
        <strain evidence="1 2">DSM 1785</strain>
    </source>
</reference>
<dbReference type="STRING" id="545697.HMPREF0216_01737"/>
<gene>
    <name evidence="1" type="ORF">HMPREF0216_01737</name>
</gene>